<feature type="compositionally biased region" description="Basic and acidic residues" evidence="4">
    <location>
        <begin position="322"/>
        <end position="341"/>
    </location>
</feature>
<organism evidence="6 7">
    <name type="scientific">Cryobacterium lactosi</name>
    <dbReference type="NCBI Taxonomy" id="1259202"/>
    <lineage>
        <taxon>Bacteria</taxon>
        <taxon>Bacillati</taxon>
        <taxon>Actinomycetota</taxon>
        <taxon>Actinomycetes</taxon>
        <taxon>Micrococcales</taxon>
        <taxon>Microbacteriaceae</taxon>
        <taxon>Cryobacterium</taxon>
    </lineage>
</organism>
<dbReference type="OrthoDB" id="241790at2"/>
<dbReference type="InterPro" id="IPR050204">
    <property type="entry name" value="AraC_XylS_family_regulators"/>
</dbReference>
<dbReference type="SMART" id="SM00342">
    <property type="entry name" value="HTH_ARAC"/>
    <property type="match status" value="1"/>
</dbReference>
<dbReference type="EMBL" id="SOHM01000029">
    <property type="protein sequence ID" value="TFD88604.1"/>
    <property type="molecule type" value="Genomic_DNA"/>
</dbReference>
<keyword evidence="3" id="KW-0804">Transcription</keyword>
<keyword evidence="1" id="KW-0805">Transcription regulation</keyword>
<feature type="domain" description="HTH araC/xylS-type" evidence="5">
    <location>
        <begin position="206"/>
        <end position="304"/>
    </location>
</feature>
<comment type="caution">
    <text evidence="6">The sequence shown here is derived from an EMBL/GenBank/DDBJ whole genome shotgun (WGS) entry which is preliminary data.</text>
</comment>
<dbReference type="AlphaFoldDB" id="A0A4R9BPQ7"/>
<keyword evidence="2" id="KW-0238">DNA-binding</keyword>
<dbReference type="PRINTS" id="PR00032">
    <property type="entry name" value="HTHARAC"/>
</dbReference>
<dbReference type="InterPro" id="IPR032783">
    <property type="entry name" value="AraC_lig"/>
</dbReference>
<evidence type="ECO:0000256" key="3">
    <source>
        <dbReference type="ARBA" id="ARBA00023163"/>
    </source>
</evidence>
<protein>
    <submittedName>
        <fullName evidence="6">AraC family transcriptional regulator</fullName>
    </submittedName>
</protein>
<evidence type="ECO:0000256" key="4">
    <source>
        <dbReference type="SAM" id="MobiDB-lite"/>
    </source>
</evidence>
<evidence type="ECO:0000313" key="7">
    <source>
        <dbReference type="Proteomes" id="UP000298468"/>
    </source>
</evidence>
<accession>A0A4R9BPQ7</accession>
<sequence>MDPLTHFLDGPRATGAFALSMQMSSPWAIRVRDNAALTVLAVTRGQARVDGVLLAAGDVALIRGPEPYAVTDAAASPPSIEIGPGQVCTTLDGRDLRDELRHGIRRWGNTANGETSLLVGTYERTDAAGGLVSRALPRVAIVPHDRADGSLVGLLEREIENDDPAAQVVVDRLLDVLVVSTIRSWVNDPDRAGKVTWLTCADPLVARALEYLHAEPAAPWTVETLARQVNTSRASLAARFRTGVGEPPMTYLTRWRLILAGDLLHSPEYTVSEVARSVGYTNAYAFSTAFKRQVGATPSEFRQRRPVLSHPDAAPNLSLAEHAGRPPEWNRRHPSTEEHPS</sequence>
<dbReference type="Pfam" id="PF12852">
    <property type="entry name" value="Cupin_6"/>
    <property type="match status" value="1"/>
</dbReference>
<reference evidence="6 7" key="1">
    <citation type="submission" date="2019-03" db="EMBL/GenBank/DDBJ databases">
        <title>Genomics of glacier-inhabiting Cryobacterium strains.</title>
        <authorList>
            <person name="Liu Q."/>
            <person name="Xin Y.-H."/>
        </authorList>
    </citation>
    <scope>NUCLEOTIDE SEQUENCE [LARGE SCALE GENOMIC DNA]</scope>
    <source>
        <strain evidence="6 7">Sr59</strain>
    </source>
</reference>
<dbReference type="InterPro" id="IPR009057">
    <property type="entry name" value="Homeodomain-like_sf"/>
</dbReference>
<dbReference type="Gene3D" id="1.10.10.60">
    <property type="entry name" value="Homeodomain-like"/>
    <property type="match status" value="2"/>
</dbReference>
<dbReference type="GO" id="GO:0003700">
    <property type="term" value="F:DNA-binding transcription factor activity"/>
    <property type="evidence" value="ECO:0007669"/>
    <property type="project" value="InterPro"/>
</dbReference>
<dbReference type="SUPFAM" id="SSF46689">
    <property type="entry name" value="Homeodomain-like"/>
    <property type="match status" value="2"/>
</dbReference>
<dbReference type="PROSITE" id="PS01124">
    <property type="entry name" value="HTH_ARAC_FAMILY_2"/>
    <property type="match status" value="1"/>
</dbReference>
<dbReference type="InterPro" id="IPR018060">
    <property type="entry name" value="HTH_AraC"/>
</dbReference>
<dbReference type="PANTHER" id="PTHR46796">
    <property type="entry name" value="HTH-TYPE TRANSCRIPTIONAL ACTIVATOR RHAS-RELATED"/>
    <property type="match status" value="1"/>
</dbReference>
<dbReference type="PANTHER" id="PTHR46796:SF13">
    <property type="entry name" value="HTH-TYPE TRANSCRIPTIONAL ACTIVATOR RHAS"/>
    <property type="match status" value="1"/>
</dbReference>
<dbReference type="Pfam" id="PF12833">
    <property type="entry name" value="HTH_18"/>
    <property type="match status" value="1"/>
</dbReference>
<evidence type="ECO:0000259" key="5">
    <source>
        <dbReference type="PROSITE" id="PS01124"/>
    </source>
</evidence>
<name>A0A4R9BPQ7_9MICO</name>
<evidence type="ECO:0000256" key="1">
    <source>
        <dbReference type="ARBA" id="ARBA00023015"/>
    </source>
</evidence>
<evidence type="ECO:0000313" key="6">
    <source>
        <dbReference type="EMBL" id="TFD88604.1"/>
    </source>
</evidence>
<dbReference type="Proteomes" id="UP000298468">
    <property type="component" value="Unassembled WGS sequence"/>
</dbReference>
<keyword evidence="7" id="KW-1185">Reference proteome</keyword>
<gene>
    <name evidence="6" type="ORF">E3T61_12320</name>
</gene>
<feature type="region of interest" description="Disordered" evidence="4">
    <location>
        <begin position="301"/>
        <end position="341"/>
    </location>
</feature>
<dbReference type="GO" id="GO:0043565">
    <property type="term" value="F:sequence-specific DNA binding"/>
    <property type="evidence" value="ECO:0007669"/>
    <property type="project" value="InterPro"/>
</dbReference>
<dbReference type="InterPro" id="IPR020449">
    <property type="entry name" value="Tscrpt_reg_AraC-type_HTH"/>
</dbReference>
<proteinExistence type="predicted"/>
<evidence type="ECO:0000256" key="2">
    <source>
        <dbReference type="ARBA" id="ARBA00023125"/>
    </source>
</evidence>